<dbReference type="InterPro" id="IPR011009">
    <property type="entry name" value="Kinase-like_dom_sf"/>
</dbReference>
<evidence type="ECO:0000313" key="1">
    <source>
        <dbReference type="EMBL" id="PZR32833.1"/>
    </source>
</evidence>
<sequence>MSAATPWGQGSSIQEHKIETVLEAFGWSGPQVSYRRLALGITNLNWLAHRGERTVFIKLFGDNTDSFINRRASGAASRIAGEMGVGPRLLASFEQPGAEVYDFLQGFRNASTDDLLRPEVRKALMANYRTMHGAPLIGETRSAFAQLDHRLALAREHGAVMPRDLEHLLWQCDRARQAVEQTSPPLAVCHNDSYAANFMINDAGDVRVIDWEYAANNDPAWDLAMISMGHIGVDQTAELVTDYQGRPDAALTARVHLYGPVVCVSWALWATLQSKVSSIPFDFHKYSKFLCQLGRARLRDPAWEAALWTL</sequence>
<dbReference type="Gene3D" id="3.30.200.20">
    <property type="entry name" value="Phosphorylase Kinase, domain 1"/>
    <property type="match status" value="1"/>
</dbReference>
<dbReference type="CDD" id="cd05151">
    <property type="entry name" value="ChoK-like"/>
    <property type="match status" value="1"/>
</dbReference>
<dbReference type="GO" id="GO:0006646">
    <property type="term" value="P:phosphatidylethanolamine biosynthetic process"/>
    <property type="evidence" value="ECO:0007669"/>
    <property type="project" value="TreeGrafter"/>
</dbReference>
<dbReference type="RefSeq" id="WP_304279780.1">
    <property type="nucleotide sequence ID" value="NZ_QFQZ01000052.1"/>
</dbReference>
<evidence type="ECO:0000313" key="2">
    <source>
        <dbReference type="Proteomes" id="UP000249393"/>
    </source>
</evidence>
<dbReference type="Proteomes" id="UP000249393">
    <property type="component" value="Unassembled WGS sequence"/>
</dbReference>
<dbReference type="AlphaFoldDB" id="A0A2W5V4P9"/>
<protein>
    <submittedName>
        <fullName evidence="1">Uncharacterized protein</fullName>
    </submittedName>
</protein>
<dbReference type="PANTHER" id="PTHR22603">
    <property type="entry name" value="CHOLINE/ETHANOALAMINE KINASE"/>
    <property type="match status" value="1"/>
</dbReference>
<gene>
    <name evidence="1" type="ORF">DI526_15345</name>
</gene>
<dbReference type="GO" id="GO:0005737">
    <property type="term" value="C:cytoplasm"/>
    <property type="evidence" value="ECO:0007669"/>
    <property type="project" value="TreeGrafter"/>
</dbReference>
<dbReference type="Pfam" id="PF01633">
    <property type="entry name" value="Choline_kinase"/>
    <property type="match status" value="1"/>
</dbReference>
<accession>A0A2W5V4P9</accession>
<dbReference type="PANTHER" id="PTHR22603:SF66">
    <property type="entry name" value="ETHANOLAMINE KINASE"/>
    <property type="match status" value="1"/>
</dbReference>
<name>A0A2W5V4P9_9CAUL</name>
<comment type="caution">
    <text evidence="1">The sequence shown here is derived from an EMBL/GenBank/DDBJ whole genome shotgun (WGS) entry which is preliminary data.</text>
</comment>
<dbReference type="SUPFAM" id="SSF56112">
    <property type="entry name" value="Protein kinase-like (PK-like)"/>
    <property type="match status" value="1"/>
</dbReference>
<dbReference type="Gene3D" id="3.90.1200.10">
    <property type="match status" value="1"/>
</dbReference>
<proteinExistence type="predicted"/>
<organism evidence="1 2">
    <name type="scientific">Caulobacter segnis</name>
    <dbReference type="NCBI Taxonomy" id="88688"/>
    <lineage>
        <taxon>Bacteria</taxon>
        <taxon>Pseudomonadati</taxon>
        <taxon>Pseudomonadota</taxon>
        <taxon>Alphaproteobacteria</taxon>
        <taxon>Caulobacterales</taxon>
        <taxon>Caulobacteraceae</taxon>
        <taxon>Caulobacter</taxon>
    </lineage>
</organism>
<dbReference type="EMBL" id="QFQZ01000052">
    <property type="protein sequence ID" value="PZR32833.1"/>
    <property type="molecule type" value="Genomic_DNA"/>
</dbReference>
<dbReference type="GO" id="GO:0004305">
    <property type="term" value="F:ethanolamine kinase activity"/>
    <property type="evidence" value="ECO:0007669"/>
    <property type="project" value="TreeGrafter"/>
</dbReference>
<reference evidence="1 2" key="1">
    <citation type="submission" date="2017-08" db="EMBL/GenBank/DDBJ databases">
        <title>Infants hospitalized years apart are colonized by the same room-sourced microbial strains.</title>
        <authorList>
            <person name="Brooks B."/>
            <person name="Olm M.R."/>
            <person name="Firek B.A."/>
            <person name="Baker R."/>
            <person name="Thomas B.C."/>
            <person name="Morowitz M.J."/>
            <person name="Banfield J.F."/>
        </authorList>
    </citation>
    <scope>NUCLEOTIDE SEQUENCE [LARGE SCALE GENOMIC DNA]</scope>
    <source>
        <strain evidence="1">S2_003_000_R2_4</strain>
    </source>
</reference>